<proteinExistence type="predicted"/>
<name>A0A6C0LAQ1_9ZZZZ</name>
<dbReference type="AlphaFoldDB" id="A0A6C0LAQ1"/>
<dbReference type="PANTHER" id="PTHR46967:SF1">
    <property type="entry name" value="KERATIN-ASSOCIATED PROTEIN 16-1-LIKE"/>
    <property type="match status" value="1"/>
</dbReference>
<dbReference type="EMBL" id="MN740460">
    <property type="protein sequence ID" value="QHU27663.1"/>
    <property type="molecule type" value="Genomic_DNA"/>
</dbReference>
<dbReference type="SUPFAM" id="SSF57184">
    <property type="entry name" value="Growth factor receptor domain"/>
    <property type="match status" value="1"/>
</dbReference>
<evidence type="ECO:0000313" key="1">
    <source>
        <dbReference type="EMBL" id="QHU27663.1"/>
    </source>
</evidence>
<dbReference type="Gene3D" id="2.10.50.10">
    <property type="entry name" value="Tumor Necrosis Factor Receptor, subunit A, domain 2"/>
    <property type="match status" value="1"/>
</dbReference>
<evidence type="ECO:0008006" key="2">
    <source>
        <dbReference type="Google" id="ProtNLM"/>
    </source>
</evidence>
<sequence length="309" mass="34651">MIYYYLPEMPWMPMMPWIAFAIAIANIGCADARIRKMNFVTKCGCASTVSKERDTAYKKFNDAVGISENIITVNNCLPGHEFKFDNYDTDTIAKYKVECVRCAENYYRTASNSSCLKCPVGFYSQEGDSECIKAPTNSSKVHTLCNKGHITGNDKFAEYENSCYKCNPDKKEYMPYMNNHDKCLSCPAGSVVDEKGRECTECPAGYYEKENKCVECQIGTYADKSGTDKCKVCSNEFALAYHSVGGYTCDNSIFYDLTEGIKNNLINMDMLLKPLAYSANIGMAMISNNRRMVELAIPCMAMAYAAYSM</sequence>
<dbReference type="SMART" id="SM01411">
    <property type="entry name" value="Ephrin_rec_like"/>
    <property type="match status" value="3"/>
</dbReference>
<protein>
    <recommendedName>
        <fullName evidence="2">Tyrosine-protein kinase ephrin type A/B receptor-like domain-containing protein</fullName>
    </recommendedName>
</protein>
<dbReference type="InterPro" id="IPR009030">
    <property type="entry name" value="Growth_fac_rcpt_cys_sf"/>
</dbReference>
<reference evidence="1" key="1">
    <citation type="journal article" date="2020" name="Nature">
        <title>Giant virus diversity and host interactions through global metagenomics.</title>
        <authorList>
            <person name="Schulz F."/>
            <person name="Roux S."/>
            <person name="Paez-Espino D."/>
            <person name="Jungbluth S."/>
            <person name="Walsh D.A."/>
            <person name="Denef V.J."/>
            <person name="McMahon K.D."/>
            <person name="Konstantinidis K.T."/>
            <person name="Eloe-Fadrosh E.A."/>
            <person name="Kyrpides N.C."/>
            <person name="Woyke T."/>
        </authorList>
    </citation>
    <scope>NUCLEOTIDE SEQUENCE</scope>
    <source>
        <strain evidence="1">GVMAG-M-3300027769-26</strain>
    </source>
</reference>
<organism evidence="1">
    <name type="scientific">viral metagenome</name>
    <dbReference type="NCBI Taxonomy" id="1070528"/>
    <lineage>
        <taxon>unclassified sequences</taxon>
        <taxon>metagenomes</taxon>
        <taxon>organismal metagenomes</taxon>
    </lineage>
</organism>
<dbReference type="PANTHER" id="PTHR46967">
    <property type="entry name" value="INSULIN-LIKE GROWTH FACTOR BINDING PROTEIN,N-TERMINAL"/>
    <property type="match status" value="1"/>
</dbReference>
<accession>A0A6C0LAQ1</accession>